<protein>
    <submittedName>
        <fullName evidence="1">Uncharacterized protein</fullName>
    </submittedName>
</protein>
<name>A0AAD7Y9T4_MYTSE</name>
<dbReference type="EMBL" id="JARGEI010000027">
    <property type="protein sequence ID" value="KAJ8707627.1"/>
    <property type="molecule type" value="Genomic_DNA"/>
</dbReference>
<keyword evidence="2" id="KW-1185">Reference proteome</keyword>
<evidence type="ECO:0000313" key="2">
    <source>
        <dbReference type="Proteomes" id="UP001231518"/>
    </source>
</evidence>
<evidence type="ECO:0000313" key="1">
    <source>
        <dbReference type="EMBL" id="KAJ8707627.1"/>
    </source>
</evidence>
<accession>A0AAD7Y9T4</accession>
<organism evidence="1 2">
    <name type="scientific">Mythimna separata</name>
    <name type="common">Oriental armyworm</name>
    <name type="synonym">Pseudaletia separata</name>
    <dbReference type="NCBI Taxonomy" id="271217"/>
    <lineage>
        <taxon>Eukaryota</taxon>
        <taxon>Metazoa</taxon>
        <taxon>Ecdysozoa</taxon>
        <taxon>Arthropoda</taxon>
        <taxon>Hexapoda</taxon>
        <taxon>Insecta</taxon>
        <taxon>Pterygota</taxon>
        <taxon>Neoptera</taxon>
        <taxon>Endopterygota</taxon>
        <taxon>Lepidoptera</taxon>
        <taxon>Glossata</taxon>
        <taxon>Ditrysia</taxon>
        <taxon>Noctuoidea</taxon>
        <taxon>Noctuidae</taxon>
        <taxon>Noctuinae</taxon>
        <taxon>Hadenini</taxon>
        <taxon>Mythimna</taxon>
    </lineage>
</organism>
<proteinExistence type="predicted"/>
<sequence length="103" mass="12634">MYHWSYNRRERFVSIAGKNKQYVIYQIMYKTIVVRCWSGFVEDPVYKQYCDYSVIVMWRRLYCACNSWDMVVLEHTETTRHTRTTTKPTYRTFLLEHALQKTV</sequence>
<comment type="caution">
    <text evidence="1">The sequence shown here is derived from an EMBL/GenBank/DDBJ whole genome shotgun (WGS) entry which is preliminary data.</text>
</comment>
<reference evidence="1" key="1">
    <citation type="submission" date="2023-03" db="EMBL/GenBank/DDBJ databases">
        <title>Chromosome-level genomes of two armyworms, Mythimna separata and Mythimna loreyi, provide insights into the biosynthesis and reception of sex pheromones.</title>
        <authorList>
            <person name="Zhao H."/>
        </authorList>
    </citation>
    <scope>NUCLEOTIDE SEQUENCE</scope>
    <source>
        <strain evidence="1">BeijingLab</strain>
        <tissue evidence="1">Pupa</tissue>
    </source>
</reference>
<dbReference type="AlphaFoldDB" id="A0AAD7Y9T4"/>
<gene>
    <name evidence="1" type="ORF">PYW07_011304</name>
</gene>
<dbReference type="Proteomes" id="UP001231518">
    <property type="component" value="Chromosome 28"/>
</dbReference>